<reference evidence="7 8" key="1">
    <citation type="submission" date="2024-09" db="EMBL/GenBank/DDBJ databases">
        <title>A chromosome-level genome assembly of Gray's grenadier anchovy, Coilia grayii.</title>
        <authorList>
            <person name="Fu Z."/>
        </authorList>
    </citation>
    <scope>NUCLEOTIDE SEQUENCE [LARGE SCALE GENOMIC DNA]</scope>
    <source>
        <strain evidence="7">G4</strain>
        <tissue evidence="7">Muscle</tissue>
    </source>
</reference>
<dbReference type="SUPFAM" id="SSF55144">
    <property type="entry name" value="LigT-like"/>
    <property type="match status" value="1"/>
</dbReference>
<dbReference type="InterPro" id="IPR040459">
    <property type="entry name" value="MJ1316"/>
</dbReference>
<name>A0ABD1JCE6_9TELE</name>
<dbReference type="AlphaFoldDB" id="A0ABD1JCE6"/>
<organism evidence="7 8">
    <name type="scientific">Coilia grayii</name>
    <name type="common">Gray's grenadier anchovy</name>
    <dbReference type="NCBI Taxonomy" id="363190"/>
    <lineage>
        <taxon>Eukaryota</taxon>
        <taxon>Metazoa</taxon>
        <taxon>Chordata</taxon>
        <taxon>Craniata</taxon>
        <taxon>Vertebrata</taxon>
        <taxon>Euteleostomi</taxon>
        <taxon>Actinopterygii</taxon>
        <taxon>Neopterygii</taxon>
        <taxon>Teleostei</taxon>
        <taxon>Clupei</taxon>
        <taxon>Clupeiformes</taxon>
        <taxon>Clupeoidei</taxon>
        <taxon>Engraulidae</taxon>
        <taxon>Coilinae</taxon>
        <taxon>Coilia</taxon>
    </lineage>
</organism>
<feature type="region of interest" description="Disordered" evidence="5">
    <location>
        <begin position="291"/>
        <end position="391"/>
    </location>
</feature>
<dbReference type="PANTHER" id="PTHR46729:SF1">
    <property type="entry name" value="LEUKOCYTE RECEPTOR CLUSTER MEMBER 9"/>
    <property type="match status" value="1"/>
</dbReference>
<keyword evidence="1 4" id="KW-0479">Metal-binding</keyword>
<keyword evidence="3 4" id="KW-0862">Zinc</keyword>
<dbReference type="EMBL" id="JBHFQA010000017">
    <property type="protein sequence ID" value="KAL2084000.1"/>
    <property type="molecule type" value="Genomic_DNA"/>
</dbReference>
<feature type="domain" description="C3H1-type" evidence="6">
    <location>
        <begin position="127"/>
        <end position="154"/>
    </location>
</feature>
<feature type="compositionally biased region" description="Basic and acidic residues" evidence="5">
    <location>
        <begin position="349"/>
        <end position="364"/>
    </location>
</feature>
<feature type="compositionally biased region" description="Polar residues" evidence="5">
    <location>
        <begin position="438"/>
        <end position="448"/>
    </location>
</feature>
<dbReference type="Pfam" id="PF10469">
    <property type="entry name" value="AKAP7_NLS"/>
    <property type="match status" value="1"/>
</dbReference>
<feature type="zinc finger region" description="C3H1-type" evidence="4">
    <location>
        <begin position="127"/>
        <end position="154"/>
    </location>
</feature>
<accession>A0ABD1JCE6</accession>
<dbReference type="Proteomes" id="UP001591681">
    <property type="component" value="Unassembled WGS sequence"/>
</dbReference>
<dbReference type="SMART" id="SM00356">
    <property type="entry name" value="ZnF_C3H1"/>
    <property type="match status" value="1"/>
</dbReference>
<proteinExistence type="predicted"/>
<comment type="caution">
    <text evidence="7">The sequence shown here is derived from an EMBL/GenBank/DDBJ whole genome shotgun (WGS) entry which is preliminary data.</text>
</comment>
<feature type="region of interest" description="Disordered" evidence="5">
    <location>
        <begin position="408"/>
        <end position="459"/>
    </location>
</feature>
<keyword evidence="8" id="KW-1185">Reference proteome</keyword>
<evidence type="ECO:0000256" key="4">
    <source>
        <dbReference type="PROSITE-ProRule" id="PRU00723"/>
    </source>
</evidence>
<protein>
    <recommendedName>
        <fullName evidence="6">C3H1-type domain-containing protein</fullName>
    </recommendedName>
</protein>
<dbReference type="InterPro" id="IPR042653">
    <property type="entry name" value="Leng9"/>
</dbReference>
<feature type="compositionally biased region" description="Polar residues" evidence="5">
    <location>
        <begin position="306"/>
        <end position="328"/>
    </location>
</feature>
<evidence type="ECO:0000256" key="5">
    <source>
        <dbReference type="SAM" id="MobiDB-lite"/>
    </source>
</evidence>
<evidence type="ECO:0000313" key="7">
    <source>
        <dbReference type="EMBL" id="KAL2084000.1"/>
    </source>
</evidence>
<dbReference type="SUPFAM" id="SSF90229">
    <property type="entry name" value="CCCH zinc finger"/>
    <property type="match status" value="1"/>
</dbReference>
<dbReference type="PROSITE" id="PS50103">
    <property type="entry name" value="ZF_C3H1"/>
    <property type="match status" value="1"/>
</dbReference>
<evidence type="ECO:0000256" key="1">
    <source>
        <dbReference type="ARBA" id="ARBA00022723"/>
    </source>
</evidence>
<dbReference type="InterPro" id="IPR036855">
    <property type="entry name" value="Znf_CCCH_sf"/>
</dbReference>
<evidence type="ECO:0000256" key="2">
    <source>
        <dbReference type="ARBA" id="ARBA00022771"/>
    </source>
</evidence>
<feature type="compositionally biased region" description="Basic and acidic residues" evidence="5">
    <location>
        <begin position="330"/>
        <end position="340"/>
    </location>
</feature>
<sequence length="648" mass="73153">MGFGPTTALVPKFRQDGKCFALIVLLFAHSKSLIVFFPHNHLGHDIFKMALQFSFILHWCSLLVIINRCSQDFFKGNVKEACNLLRLCSQHCCHTGSCAEVNIDSCLLLSCLFCNLFLLTDLAKQEKAGANLCKHFLRGRCHFGDRCRLSHSMPSPATLETPTTELECLDGLEKEEKYKKNKKKMSRSQKKEQMKEFEINEPPKKSRMRTADEVINRIRWDSAIDSSQFLVGHIDRFLGVLERPFDEFSWDTSVTDCDYSEELALPRHRIQYFSYRGQRVWDKDSRTDRVFGSTGQTVLPPFGGEAQQQEDVTQQRDNSLDSAEQQQMPHVDHKESHENFTEAQMGEQENTRRRNDDGACRTDLDGSPFRDVAAGSGGEQQTGSDISSGEPEARKELVLGNFTQLTLSQTNSGIKSDEEKGWNGQEEEDLPLSPDRQALSSTVASSPQEEPRPGRRKCKPTHFIGFRVHSPAALHAFQRLQAKVLAQLPQSEPHWVSPAVLHVTLSLLVLPGPAEVFAASELLRTVVKELHKPPIDVTFTPKLKHFAGKVLHLVPQPLSDIQTLNAPIQQAFREKGWLHRDSRCPNYHMTLAKVEEDRLFENVGLIKLGKDINFGKLKVQKLCLCACGQPRTESGFYDTVCAVTIPEI</sequence>
<dbReference type="InterPro" id="IPR009097">
    <property type="entry name" value="Cyclic_Pdiesterase"/>
</dbReference>
<evidence type="ECO:0000259" key="6">
    <source>
        <dbReference type="PROSITE" id="PS50103"/>
    </source>
</evidence>
<dbReference type="PANTHER" id="PTHR46729">
    <property type="entry name" value="LEUKOCYTE RECEPTOR CLUSTER MEMBER 9"/>
    <property type="match status" value="1"/>
</dbReference>
<evidence type="ECO:0000256" key="3">
    <source>
        <dbReference type="ARBA" id="ARBA00022833"/>
    </source>
</evidence>
<dbReference type="GO" id="GO:0008270">
    <property type="term" value="F:zinc ion binding"/>
    <property type="evidence" value="ECO:0007669"/>
    <property type="project" value="UniProtKB-KW"/>
</dbReference>
<dbReference type="InterPro" id="IPR019510">
    <property type="entry name" value="AKAP7-like_phosphoesterase"/>
</dbReference>
<dbReference type="InterPro" id="IPR000571">
    <property type="entry name" value="Znf_CCCH"/>
</dbReference>
<dbReference type="Pfam" id="PF18044">
    <property type="entry name" value="zf-CCCH_4"/>
    <property type="match status" value="1"/>
</dbReference>
<dbReference type="Gene3D" id="4.10.1000.10">
    <property type="entry name" value="Zinc finger, CCCH-type"/>
    <property type="match status" value="1"/>
</dbReference>
<gene>
    <name evidence="7" type="ORF">ACEWY4_019518</name>
</gene>
<dbReference type="Pfam" id="PF04457">
    <property type="entry name" value="MJ1316"/>
    <property type="match status" value="1"/>
</dbReference>
<dbReference type="InterPro" id="IPR041367">
    <property type="entry name" value="Znf-CCCH_4"/>
</dbReference>
<evidence type="ECO:0000313" key="8">
    <source>
        <dbReference type="Proteomes" id="UP001591681"/>
    </source>
</evidence>
<keyword evidence="2 4" id="KW-0863">Zinc-finger</keyword>
<dbReference type="Gene3D" id="3.90.1140.10">
    <property type="entry name" value="Cyclic phosphodiesterase"/>
    <property type="match status" value="1"/>
</dbReference>